<feature type="compositionally biased region" description="Low complexity" evidence="1">
    <location>
        <begin position="11"/>
        <end position="22"/>
    </location>
</feature>
<protein>
    <submittedName>
        <fullName evidence="3">Uncharacterized protein</fullName>
    </submittedName>
</protein>
<organism evidence="3 4">
    <name type="scientific">Batillaria attramentaria</name>
    <dbReference type="NCBI Taxonomy" id="370345"/>
    <lineage>
        <taxon>Eukaryota</taxon>
        <taxon>Metazoa</taxon>
        <taxon>Spiralia</taxon>
        <taxon>Lophotrochozoa</taxon>
        <taxon>Mollusca</taxon>
        <taxon>Gastropoda</taxon>
        <taxon>Caenogastropoda</taxon>
        <taxon>Sorbeoconcha</taxon>
        <taxon>Cerithioidea</taxon>
        <taxon>Batillariidae</taxon>
        <taxon>Batillaria</taxon>
    </lineage>
</organism>
<accession>A0ABD0KNI4</accession>
<feature type="transmembrane region" description="Helical" evidence="2">
    <location>
        <begin position="49"/>
        <end position="71"/>
    </location>
</feature>
<evidence type="ECO:0000313" key="3">
    <source>
        <dbReference type="EMBL" id="KAK7488604.1"/>
    </source>
</evidence>
<name>A0ABD0KNI4_9CAEN</name>
<keyword evidence="2" id="KW-0472">Membrane</keyword>
<keyword evidence="2" id="KW-0812">Transmembrane</keyword>
<evidence type="ECO:0000313" key="4">
    <source>
        <dbReference type="Proteomes" id="UP001519460"/>
    </source>
</evidence>
<sequence>MTGTFGDQRTTRPTSVVTTRSPDSSLIVRTTTRGKSSDMVTQTSTSRSGAYRLCSVHSLLVAMVAVALYYVNYV</sequence>
<evidence type="ECO:0000256" key="2">
    <source>
        <dbReference type="SAM" id="Phobius"/>
    </source>
</evidence>
<dbReference type="EMBL" id="JACVVK020000149">
    <property type="protein sequence ID" value="KAK7488604.1"/>
    <property type="molecule type" value="Genomic_DNA"/>
</dbReference>
<proteinExistence type="predicted"/>
<keyword evidence="2" id="KW-1133">Transmembrane helix</keyword>
<comment type="caution">
    <text evidence="3">The sequence shown here is derived from an EMBL/GenBank/DDBJ whole genome shotgun (WGS) entry which is preliminary data.</text>
</comment>
<keyword evidence="4" id="KW-1185">Reference proteome</keyword>
<reference evidence="3 4" key="1">
    <citation type="journal article" date="2023" name="Sci. Data">
        <title>Genome assembly of the Korean intertidal mud-creeper Batillaria attramentaria.</title>
        <authorList>
            <person name="Patra A.K."/>
            <person name="Ho P.T."/>
            <person name="Jun S."/>
            <person name="Lee S.J."/>
            <person name="Kim Y."/>
            <person name="Won Y.J."/>
        </authorList>
    </citation>
    <scope>NUCLEOTIDE SEQUENCE [LARGE SCALE GENOMIC DNA]</scope>
    <source>
        <strain evidence="3">Wonlab-2016</strain>
    </source>
</reference>
<evidence type="ECO:0000256" key="1">
    <source>
        <dbReference type="SAM" id="MobiDB-lite"/>
    </source>
</evidence>
<feature type="region of interest" description="Disordered" evidence="1">
    <location>
        <begin position="1"/>
        <end position="24"/>
    </location>
</feature>
<gene>
    <name evidence="3" type="ORF">BaRGS_00020221</name>
</gene>
<dbReference type="Proteomes" id="UP001519460">
    <property type="component" value="Unassembled WGS sequence"/>
</dbReference>
<dbReference type="AlphaFoldDB" id="A0ABD0KNI4"/>